<accession>A0ABN9FN09</accession>
<protein>
    <submittedName>
        <fullName evidence="3">Uncharacterized protein</fullName>
    </submittedName>
</protein>
<gene>
    <name evidence="3" type="ORF">SPARVUS_LOCUS12320869</name>
</gene>
<evidence type="ECO:0000313" key="4">
    <source>
        <dbReference type="Proteomes" id="UP001162483"/>
    </source>
</evidence>
<dbReference type="InterPro" id="IPR025527">
    <property type="entry name" value="HUWE1/Rev1_UBM"/>
</dbReference>
<sequence length="301" mass="32958">MELLMKLFEKMIDVKSPFHLTLLNVCFSNLKSAQSSNSSRNSIGFYLTQKKAPSTEASQIIMDPGAKAEEDPKDTDPSKFCSVETDHSASLSLPDHIDMDVFSQLPEDIKKEILLSPQTGTVHKIRKTTRPPCSKGIQAFFMKASSKHPQSSCTAGSSSLPEIPVWGLHNPMDSGDPPLSIKHSSCTDNDSGNSGDNTACASSSSCISCSNQISQPCEADVDCAESSDSNRVSFFPRSVDMNVFSQLPNELQKELMADWKHKDLTPKIPSIKLQEKAKIAKSQRPKSSAKLNNLLKYFKPG</sequence>
<evidence type="ECO:0000313" key="3">
    <source>
        <dbReference type="EMBL" id="CAI9597923.1"/>
    </source>
</evidence>
<keyword evidence="4" id="KW-1185">Reference proteome</keyword>
<comment type="caution">
    <text evidence="3">The sequence shown here is derived from an EMBL/GenBank/DDBJ whole genome shotgun (WGS) entry which is preliminary data.</text>
</comment>
<organism evidence="3 4">
    <name type="scientific">Staurois parvus</name>
    <dbReference type="NCBI Taxonomy" id="386267"/>
    <lineage>
        <taxon>Eukaryota</taxon>
        <taxon>Metazoa</taxon>
        <taxon>Chordata</taxon>
        <taxon>Craniata</taxon>
        <taxon>Vertebrata</taxon>
        <taxon>Euteleostomi</taxon>
        <taxon>Amphibia</taxon>
        <taxon>Batrachia</taxon>
        <taxon>Anura</taxon>
        <taxon>Neobatrachia</taxon>
        <taxon>Ranoidea</taxon>
        <taxon>Ranidae</taxon>
        <taxon>Staurois</taxon>
    </lineage>
</organism>
<dbReference type="EMBL" id="CATNWA010017099">
    <property type="protein sequence ID" value="CAI9597923.1"/>
    <property type="molecule type" value="Genomic_DNA"/>
</dbReference>
<feature type="region of interest" description="Disordered" evidence="2">
    <location>
        <begin position="167"/>
        <end position="194"/>
    </location>
</feature>
<dbReference type="Proteomes" id="UP001162483">
    <property type="component" value="Unassembled WGS sequence"/>
</dbReference>
<evidence type="ECO:0000256" key="2">
    <source>
        <dbReference type="SAM" id="MobiDB-lite"/>
    </source>
</evidence>
<feature type="compositionally biased region" description="Polar residues" evidence="2">
    <location>
        <begin position="182"/>
        <end position="194"/>
    </location>
</feature>
<keyword evidence="1" id="KW-0808">Transferase</keyword>
<name>A0ABN9FN09_9NEOB</name>
<dbReference type="Pfam" id="PF14377">
    <property type="entry name" value="UBM"/>
    <property type="match status" value="2"/>
</dbReference>
<dbReference type="PANTHER" id="PTHR46404:SF1">
    <property type="entry name" value="DNA POLYMERASE IOTA"/>
    <property type="match status" value="1"/>
</dbReference>
<evidence type="ECO:0000256" key="1">
    <source>
        <dbReference type="ARBA" id="ARBA00022679"/>
    </source>
</evidence>
<dbReference type="InterPro" id="IPR036775">
    <property type="entry name" value="DNA_pol_Y-fam_lit_finger_sf"/>
</dbReference>
<proteinExistence type="predicted"/>
<dbReference type="SUPFAM" id="SSF100879">
    <property type="entry name" value="Lesion bypass DNA polymerase (Y-family), little finger domain"/>
    <property type="match status" value="1"/>
</dbReference>
<dbReference type="Gene3D" id="6.10.250.1630">
    <property type="match status" value="2"/>
</dbReference>
<dbReference type="PANTHER" id="PTHR46404">
    <property type="entry name" value="DNA POLYMERASE IOTA"/>
    <property type="match status" value="1"/>
</dbReference>
<reference evidence="3" key="1">
    <citation type="submission" date="2023-05" db="EMBL/GenBank/DDBJ databases">
        <authorList>
            <person name="Stuckert A."/>
        </authorList>
    </citation>
    <scope>NUCLEOTIDE SEQUENCE</scope>
</reference>
<dbReference type="Gene3D" id="3.30.1490.100">
    <property type="entry name" value="DNA polymerase, Y-family, little finger domain"/>
    <property type="match status" value="1"/>
</dbReference>